<comment type="caution">
    <text evidence="1">The sequence shown here is derived from an EMBL/GenBank/DDBJ whole genome shotgun (WGS) entry which is preliminary data.</text>
</comment>
<accession>A0ACC2VI84</accession>
<dbReference type="EMBL" id="JASBWT010000014">
    <property type="protein sequence ID" value="KAJ9098595.1"/>
    <property type="molecule type" value="Genomic_DNA"/>
</dbReference>
<proteinExistence type="predicted"/>
<dbReference type="Proteomes" id="UP001227268">
    <property type="component" value="Unassembled WGS sequence"/>
</dbReference>
<evidence type="ECO:0000313" key="1">
    <source>
        <dbReference type="EMBL" id="KAJ9098595.1"/>
    </source>
</evidence>
<organism evidence="1 2">
    <name type="scientific">Naganishia friedmannii</name>
    <dbReference type="NCBI Taxonomy" id="89922"/>
    <lineage>
        <taxon>Eukaryota</taxon>
        <taxon>Fungi</taxon>
        <taxon>Dikarya</taxon>
        <taxon>Basidiomycota</taxon>
        <taxon>Agaricomycotina</taxon>
        <taxon>Tremellomycetes</taxon>
        <taxon>Filobasidiales</taxon>
        <taxon>Filobasidiaceae</taxon>
        <taxon>Naganishia</taxon>
    </lineage>
</organism>
<sequence length="157" mass="16437">MGLGKTLQAITLVDPPPPAKKPRPAPVRRGKGRKPPVTPAVGQAALTPEVQLPPSISPAATPLTQPAIGEWVPAPFRSMASVSFPAVALHSAMQEHASQAASHGLSVAASDIDEDSRIAELVARNEFLERDNRAKDGSKAAAKASRAAAEKKARYLQ</sequence>
<evidence type="ECO:0000313" key="2">
    <source>
        <dbReference type="Proteomes" id="UP001227268"/>
    </source>
</evidence>
<reference evidence="1" key="1">
    <citation type="submission" date="2023-04" db="EMBL/GenBank/DDBJ databases">
        <title>Draft Genome sequencing of Naganishia species isolated from polar environments using Oxford Nanopore Technology.</title>
        <authorList>
            <person name="Leo P."/>
            <person name="Venkateswaran K."/>
        </authorList>
    </citation>
    <scope>NUCLEOTIDE SEQUENCE</scope>
    <source>
        <strain evidence="1">MNA-CCFEE 5423</strain>
    </source>
</reference>
<name>A0ACC2VI84_9TREE</name>
<gene>
    <name evidence="1" type="ORF">QFC21_004241</name>
</gene>
<keyword evidence="2" id="KW-1185">Reference proteome</keyword>
<protein>
    <submittedName>
        <fullName evidence="1">Uncharacterized protein</fullName>
    </submittedName>
</protein>